<comment type="caution">
    <text evidence="1">The sequence shown here is derived from an EMBL/GenBank/DDBJ whole genome shotgun (WGS) entry which is preliminary data.</text>
</comment>
<dbReference type="Proteomes" id="UP000473325">
    <property type="component" value="Unassembled WGS sequence"/>
</dbReference>
<name>A0A6L7F3E9_9ACTN</name>
<proteinExistence type="predicted"/>
<dbReference type="RefSeq" id="WP_160879675.1">
    <property type="nucleotide sequence ID" value="NZ_WUEK01000014.1"/>
</dbReference>
<keyword evidence="2" id="KW-1185">Reference proteome</keyword>
<evidence type="ECO:0000313" key="1">
    <source>
        <dbReference type="EMBL" id="MXG91758.1"/>
    </source>
</evidence>
<dbReference type="AlphaFoldDB" id="A0A6L7F3E9"/>
<evidence type="ECO:0000313" key="2">
    <source>
        <dbReference type="Proteomes" id="UP000473325"/>
    </source>
</evidence>
<sequence length="72" mass="8196">MVRATVREWHDDLGWGVLDSEETPGGCWAHFSAIDTGDLNVFRRLRPGQVVDLDVEHPGQDGFDHRARRIRA</sequence>
<accession>A0A6L7F3E9</accession>
<organism evidence="1 2">
    <name type="scientific">Nocardioides flavescens</name>
    <dbReference type="NCBI Taxonomy" id="2691959"/>
    <lineage>
        <taxon>Bacteria</taxon>
        <taxon>Bacillati</taxon>
        <taxon>Actinomycetota</taxon>
        <taxon>Actinomycetes</taxon>
        <taxon>Propionibacteriales</taxon>
        <taxon>Nocardioidaceae</taxon>
        <taxon>Nocardioides</taxon>
    </lineage>
</organism>
<dbReference type="EMBL" id="WUEK01000014">
    <property type="protein sequence ID" value="MXG91758.1"/>
    <property type="molecule type" value="Genomic_DNA"/>
</dbReference>
<dbReference type="Gene3D" id="2.40.50.140">
    <property type="entry name" value="Nucleic acid-binding proteins"/>
    <property type="match status" value="1"/>
</dbReference>
<protein>
    <submittedName>
        <fullName evidence="1">Cold shock domain-containing protein</fullName>
    </submittedName>
</protein>
<gene>
    <name evidence="1" type="ORF">GRQ65_19635</name>
</gene>
<dbReference type="InterPro" id="IPR012340">
    <property type="entry name" value="NA-bd_OB-fold"/>
</dbReference>
<reference evidence="1 2" key="1">
    <citation type="submission" date="2019-12" db="EMBL/GenBank/DDBJ databases">
        <authorList>
            <person name="Kun Z."/>
        </authorList>
    </citation>
    <scope>NUCLEOTIDE SEQUENCE [LARGE SCALE GENOMIC DNA]</scope>
    <source>
        <strain evidence="1 2">YIM 123512</strain>
    </source>
</reference>